<dbReference type="Proteomes" id="UP000789759">
    <property type="component" value="Unassembled WGS sequence"/>
</dbReference>
<protein>
    <submittedName>
        <fullName evidence="1">12465_t:CDS:1</fullName>
    </submittedName>
</protein>
<dbReference type="AlphaFoldDB" id="A0A9N9HQA6"/>
<accession>A0A9N9HQA6</accession>
<gene>
    <name evidence="1" type="ORF">CPELLU_LOCUS11787</name>
</gene>
<reference evidence="1" key="1">
    <citation type="submission" date="2021-06" db="EMBL/GenBank/DDBJ databases">
        <authorList>
            <person name="Kallberg Y."/>
            <person name="Tangrot J."/>
            <person name="Rosling A."/>
        </authorList>
    </citation>
    <scope>NUCLEOTIDE SEQUENCE</scope>
    <source>
        <strain evidence="1">FL966</strain>
    </source>
</reference>
<sequence length="195" mass="23231">KDTYIMNQENQVLLAKEYIEQFKFREKGYKTIYYLENDFIRALRFITPLLSHIGVKNVNEIVVDSTFETNQKRFELFAINVNHDGYGMPLAYLYLLTSDGTGLALSDYKNRINTRVQVLAQYHRKKWDKLSKYKKVMDMTLVLYEREIDNNNFTDAFDKLMRPLAKEINECQEALQNCNQQRTWRSHGKLAFWLC</sequence>
<evidence type="ECO:0000313" key="2">
    <source>
        <dbReference type="Proteomes" id="UP000789759"/>
    </source>
</evidence>
<organism evidence="1 2">
    <name type="scientific">Cetraspora pellucida</name>
    <dbReference type="NCBI Taxonomy" id="1433469"/>
    <lineage>
        <taxon>Eukaryota</taxon>
        <taxon>Fungi</taxon>
        <taxon>Fungi incertae sedis</taxon>
        <taxon>Mucoromycota</taxon>
        <taxon>Glomeromycotina</taxon>
        <taxon>Glomeromycetes</taxon>
        <taxon>Diversisporales</taxon>
        <taxon>Gigasporaceae</taxon>
        <taxon>Cetraspora</taxon>
    </lineage>
</organism>
<proteinExistence type="predicted"/>
<comment type="caution">
    <text evidence="1">The sequence shown here is derived from an EMBL/GenBank/DDBJ whole genome shotgun (WGS) entry which is preliminary data.</text>
</comment>
<keyword evidence="2" id="KW-1185">Reference proteome</keyword>
<dbReference type="OrthoDB" id="2442001at2759"/>
<name>A0A9N9HQA6_9GLOM</name>
<feature type="non-terminal residue" evidence="1">
    <location>
        <position position="195"/>
    </location>
</feature>
<evidence type="ECO:0000313" key="1">
    <source>
        <dbReference type="EMBL" id="CAG8700281.1"/>
    </source>
</evidence>
<dbReference type="EMBL" id="CAJVQA010010737">
    <property type="protein sequence ID" value="CAG8700281.1"/>
    <property type="molecule type" value="Genomic_DNA"/>
</dbReference>